<dbReference type="EMBL" id="HBGH01017138">
    <property type="protein sequence ID" value="CAD9237388.1"/>
    <property type="molecule type" value="Transcribed_RNA"/>
</dbReference>
<organism evidence="1">
    <name type="scientific">Compsopogon caeruleus</name>
    <dbReference type="NCBI Taxonomy" id="31354"/>
    <lineage>
        <taxon>Eukaryota</taxon>
        <taxon>Rhodophyta</taxon>
        <taxon>Compsopogonophyceae</taxon>
        <taxon>Compsopogonales</taxon>
        <taxon>Compsopogonaceae</taxon>
        <taxon>Compsopogon</taxon>
    </lineage>
</organism>
<sequence>MIGRLPRTKPIVPETERDRLLIDAMRREEALETERLRREIRDSELRLLEQVEMEGIHVLSGKVDDVAVGVRPRREVVRCHSERMQCLKCMREHGQSPTECTSVVNQLLECVRGSSG</sequence>
<name>A0A7S1XHB8_9RHOD</name>
<dbReference type="AlphaFoldDB" id="A0A7S1XHB8"/>
<protein>
    <submittedName>
        <fullName evidence="1">Uncharacterized protein</fullName>
    </submittedName>
</protein>
<reference evidence="1" key="1">
    <citation type="submission" date="2021-01" db="EMBL/GenBank/DDBJ databases">
        <authorList>
            <person name="Corre E."/>
            <person name="Pelletier E."/>
            <person name="Niang G."/>
            <person name="Scheremetjew M."/>
            <person name="Finn R."/>
            <person name="Kale V."/>
            <person name="Holt S."/>
            <person name="Cochrane G."/>
            <person name="Meng A."/>
            <person name="Brown T."/>
            <person name="Cohen L."/>
        </authorList>
    </citation>
    <scope>NUCLEOTIDE SEQUENCE</scope>
    <source>
        <strain evidence="1">SAG 36.94</strain>
    </source>
</reference>
<gene>
    <name evidence="1" type="ORF">CCAE0312_LOCUS9487</name>
</gene>
<accession>A0A7S1XHB8</accession>
<proteinExistence type="predicted"/>
<evidence type="ECO:0000313" key="1">
    <source>
        <dbReference type="EMBL" id="CAD9237388.1"/>
    </source>
</evidence>